<dbReference type="PROSITE" id="PS51733">
    <property type="entry name" value="BPL_LPL_CATALYTIC"/>
    <property type="match status" value="1"/>
</dbReference>
<dbReference type="OrthoDB" id="9807064at2"/>
<feature type="domain" description="BPL/LPL catalytic" evidence="7">
    <location>
        <begin position="20"/>
        <end position="221"/>
    </location>
</feature>
<dbReference type="HOGENOM" id="CLU_051096_5_2_12"/>
<keyword evidence="9" id="KW-1185">Reference proteome</keyword>
<evidence type="ECO:0000256" key="5">
    <source>
        <dbReference type="ARBA" id="ARBA00024227"/>
    </source>
</evidence>
<dbReference type="Proteomes" id="UP000014541">
    <property type="component" value="Unassembled WGS sequence"/>
</dbReference>
<dbReference type="SUPFAM" id="SSF55681">
    <property type="entry name" value="Class II aaRS and biotin synthetases"/>
    <property type="match status" value="1"/>
</dbReference>
<dbReference type="eggNOG" id="COG0340">
    <property type="taxonomic scope" value="Bacteria"/>
</dbReference>
<dbReference type="STRING" id="1125699.HMPREF9194_02228"/>
<dbReference type="GO" id="GO:0005737">
    <property type="term" value="C:cytoplasm"/>
    <property type="evidence" value="ECO:0007669"/>
    <property type="project" value="TreeGrafter"/>
</dbReference>
<keyword evidence="1 8" id="KW-0436">Ligase</keyword>
<keyword evidence="3" id="KW-0067">ATP-binding</keyword>
<dbReference type="SUPFAM" id="SSF50037">
    <property type="entry name" value="C-terminal domain of transcriptional repressors"/>
    <property type="match status" value="1"/>
</dbReference>
<dbReference type="AlphaFoldDB" id="S3K0U6"/>
<gene>
    <name evidence="8" type="ORF">HMPREF9194_02228</name>
</gene>
<dbReference type="InterPro" id="IPR003142">
    <property type="entry name" value="BPL_C"/>
</dbReference>
<evidence type="ECO:0000256" key="2">
    <source>
        <dbReference type="ARBA" id="ARBA00022741"/>
    </source>
</evidence>
<dbReference type="Pfam" id="PF03099">
    <property type="entry name" value="BPL_LplA_LipB"/>
    <property type="match status" value="1"/>
</dbReference>
<dbReference type="GO" id="GO:0005524">
    <property type="term" value="F:ATP binding"/>
    <property type="evidence" value="ECO:0007669"/>
    <property type="project" value="UniProtKB-KW"/>
</dbReference>
<evidence type="ECO:0000256" key="6">
    <source>
        <dbReference type="ARBA" id="ARBA00047846"/>
    </source>
</evidence>
<dbReference type="PATRIC" id="fig|1125699.3.peg.2248"/>
<evidence type="ECO:0000259" key="7">
    <source>
        <dbReference type="PROSITE" id="PS51733"/>
    </source>
</evidence>
<dbReference type="PANTHER" id="PTHR12835">
    <property type="entry name" value="BIOTIN PROTEIN LIGASE"/>
    <property type="match status" value="1"/>
</dbReference>
<comment type="catalytic activity">
    <reaction evidence="6">
        <text>biotin + L-lysyl-[protein] + ATP = N(6)-biotinyl-L-lysyl-[protein] + AMP + diphosphate + H(+)</text>
        <dbReference type="Rhea" id="RHEA:11756"/>
        <dbReference type="Rhea" id="RHEA-COMP:9752"/>
        <dbReference type="Rhea" id="RHEA-COMP:10505"/>
        <dbReference type="ChEBI" id="CHEBI:15378"/>
        <dbReference type="ChEBI" id="CHEBI:29969"/>
        <dbReference type="ChEBI" id="CHEBI:30616"/>
        <dbReference type="ChEBI" id="CHEBI:33019"/>
        <dbReference type="ChEBI" id="CHEBI:57586"/>
        <dbReference type="ChEBI" id="CHEBI:83144"/>
        <dbReference type="ChEBI" id="CHEBI:456215"/>
        <dbReference type="EC" id="6.3.4.15"/>
    </reaction>
</comment>
<dbReference type="NCBIfam" id="TIGR00121">
    <property type="entry name" value="birA_ligase"/>
    <property type="match status" value="1"/>
</dbReference>
<dbReference type="Gene3D" id="3.30.930.10">
    <property type="entry name" value="Bira Bifunctional Protein, Domain 2"/>
    <property type="match status" value="1"/>
</dbReference>
<dbReference type="EMBL" id="ATFF01000006">
    <property type="protein sequence ID" value="EPF31873.1"/>
    <property type="molecule type" value="Genomic_DNA"/>
</dbReference>
<protein>
    <recommendedName>
        <fullName evidence="5">biotin--[biotin carboxyl-carrier protein] ligase</fullName>
        <ecNumber evidence="5">6.3.4.15</ecNumber>
    </recommendedName>
</protein>
<evidence type="ECO:0000313" key="9">
    <source>
        <dbReference type="Proteomes" id="UP000014541"/>
    </source>
</evidence>
<keyword evidence="2" id="KW-0547">Nucleotide-binding</keyword>
<proteinExistence type="predicted"/>
<dbReference type="EC" id="6.3.4.15" evidence="5"/>
<evidence type="ECO:0000256" key="3">
    <source>
        <dbReference type="ARBA" id="ARBA00022840"/>
    </source>
</evidence>
<dbReference type="RefSeq" id="WP_016526481.1">
    <property type="nucleotide sequence ID" value="NZ_KE332518.1"/>
</dbReference>
<evidence type="ECO:0000256" key="1">
    <source>
        <dbReference type="ARBA" id="ARBA00022598"/>
    </source>
</evidence>
<accession>S3K0U6</accession>
<comment type="caution">
    <text evidence="8">The sequence shown here is derived from an EMBL/GenBank/DDBJ whole genome shotgun (WGS) entry which is preliminary data.</text>
</comment>
<evidence type="ECO:0000313" key="8">
    <source>
        <dbReference type="EMBL" id="EPF31873.1"/>
    </source>
</evidence>
<reference evidence="8 9" key="1">
    <citation type="submission" date="2013-04" db="EMBL/GenBank/DDBJ databases">
        <title>The Genome Sequence of Treponema maltophilum ATCC 51939.</title>
        <authorList>
            <consortium name="The Broad Institute Genomics Platform"/>
            <person name="Earl A."/>
            <person name="Ward D."/>
            <person name="Feldgarden M."/>
            <person name="Gevers D."/>
            <person name="Leonetti C."/>
            <person name="Blanton J.M."/>
            <person name="Dewhirst F.E."/>
            <person name="Izard J."/>
            <person name="Walker B."/>
            <person name="Young S."/>
            <person name="Zeng Q."/>
            <person name="Gargeya S."/>
            <person name="Fitzgerald M."/>
            <person name="Haas B."/>
            <person name="Abouelleil A."/>
            <person name="Allen A.W."/>
            <person name="Alvarado L."/>
            <person name="Arachchi H.M."/>
            <person name="Berlin A.M."/>
            <person name="Chapman S.B."/>
            <person name="Gainer-Dewar J."/>
            <person name="Goldberg J."/>
            <person name="Griggs A."/>
            <person name="Gujja S."/>
            <person name="Hansen M."/>
            <person name="Howarth C."/>
            <person name="Imamovic A."/>
            <person name="Ireland A."/>
            <person name="Larimer J."/>
            <person name="McCowan C."/>
            <person name="Murphy C."/>
            <person name="Pearson M."/>
            <person name="Poon T.W."/>
            <person name="Priest M."/>
            <person name="Roberts A."/>
            <person name="Saif S."/>
            <person name="Shea T."/>
            <person name="Sisk P."/>
            <person name="Sykes S."/>
            <person name="Wortman J."/>
            <person name="Nusbaum C."/>
            <person name="Birren B."/>
        </authorList>
    </citation>
    <scope>NUCLEOTIDE SEQUENCE [LARGE SCALE GENOMIC DNA]</scope>
    <source>
        <strain evidence="8 9">ATCC 51939</strain>
    </source>
</reference>
<sequence>MKPLDTRDIERFLPPHISALCAGKITVFKTIDSTNSEAKRRLSCAENSADEDLAALHGTVLIAEEQSGGRGRSGKSFFSPAGSGIYLSLIYVPDISEHTNAAGAAQSADTSLMTAFAAVCVCRSLNALGIDGRIKWVNDVFVNGKKACGILTEGFMRGKKMGAAVVGVGINVCKAQCEFPGELRDIAGYITEDSDTDRNALAASVISNMLDAFSGKTDERALMDEYKNRSFILGKRIRVISPQQTYEAIAREITDDAHLIVEDSAGKRYELLSGEVSLRV</sequence>
<organism evidence="8 9">
    <name type="scientific">Treponema maltophilum ATCC 51939</name>
    <dbReference type="NCBI Taxonomy" id="1125699"/>
    <lineage>
        <taxon>Bacteria</taxon>
        <taxon>Pseudomonadati</taxon>
        <taxon>Spirochaetota</taxon>
        <taxon>Spirochaetia</taxon>
        <taxon>Spirochaetales</taxon>
        <taxon>Treponemataceae</taxon>
        <taxon>Treponema</taxon>
    </lineage>
</organism>
<dbReference type="CDD" id="cd16442">
    <property type="entry name" value="BPL"/>
    <property type="match status" value="1"/>
</dbReference>
<evidence type="ECO:0000256" key="4">
    <source>
        <dbReference type="ARBA" id="ARBA00023267"/>
    </source>
</evidence>
<name>S3K0U6_TREMA</name>
<dbReference type="InterPro" id="IPR045864">
    <property type="entry name" value="aa-tRNA-synth_II/BPL/LPL"/>
</dbReference>
<dbReference type="PANTHER" id="PTHR12835:SF5">
    <property type="entry name" value="BIOTIN--PROTEIN LIGASE"/>
    <property type="match status" value="1"/>
</dbReference>
<dbReference type="GO" id="GO:0004077">
    <property type="term" value="F:biotin--[biotin carboxyl-carrier protein] ligase activity"/>
    <property type="evidence" value="ECO:0007669"/>
    <property type="project" value="UniProtKB-EC"/>
</dbReference>
<dbReference type="Gene3D" id="2.30.30.100">
    <property type="match status" value="1"/>
</dbReference>
<dbReference type="InterPro" id="IPR008988">
    <property type="entry name" value="Transcriptional_repressor_C"/>
</dbReference>
<dbReference type="Pfam" id="PF02237">
    <property type="entry name" value="BPL_C"/>
    <property type="match status" value="1"/>
</dbReference>
<keyword evidence="4" id="KW-0092">Biotin</keyword>
<dbReference type="InterPro" id="IPR004408">
    <property type="entry name" value="Biotin_CoA_COase_ligase"/>
</dbReference>
<dbReference type="InterPro" id="IPR004143">
    <property type="entry name" value="BPL_LPL_catalytic"/>
</dbReference>